<evidence type="ECO:0000313" key="2">
    <source>
        <dbReference type="Proteomes" id="UP001056756"/>
    </source>
</evidence>
<accession>A0A9J6ZHQ1</accession>
<name>A0A9J6ZHQ1_9BACL</name>
<organism evidence="1 2">
    <name type="scientific">Candidatus Pristimantibacillus lignocellulolyticus</name>
    <dbReference type="NCBI Taxonomy" id="2994561"/>
    <lineage>
        <taxon>Bacteria</taxon>
        <taxon>Bacillati</taxon>
        <taxon>Bacillota</taxon>
        <taxon>Bacilli</taxon>
        <taxon>Bacillales</taxon>
        <taxon>Paenibacillaceae</taxon>
        <taxon>Candidatus Pristimantibacillus</taxon>
    </lineage>
</organism>
<dbReference type="Proteomes" id="UP001056756">
    <property type="component" value="Chromosome"/>
</dbReference>
<protein>
    <submittedName>
        <fullName evidence="1">Uncharacterized protein</fullName>
    </submittedName>
</protein>
<dbReference type="AlphaFoldDB" id="A0A9J6ZHQ1"/>
<evidence type="ECO:0000313" key="1">
    <source>
        <dbReference type="EMBL" id="URN95352.1"/>
    </source>
</evidence>
<proteinExistence type="predicted"/>
<reference evidence="1" key="1">
    <citation type="submission" date="2022-05" db="EMBL/GenBank/DDBJ databases">
        <title>Novel bacterial taxa in a minimal lignocellulolytic consortium and its capacity to transform plastics disclosed by genome-resolved metagenomics.</title>
        <authorList>
            <person name="Rodriguez C.A.D."/>
            <person name="Diaz-Garcia L."/>
            <person name="Herrera K."/>
            <person name="Tarazona N.A."/>
            <person name="Sproer C."/>
            <person name="Overmann J."/>
            <person name="Jimenez D.J."/>
        </authorList>
    </citation>
    <scope>NUCLEOTIDE SEQUENCE</scope>
    <source>
        <strain evidence="1">MAG5</strain>
    </source>
</reference>
<gene>
    <name evidence="1" type="ORF">NAG76_03575</name>
</gene>
<sequence>MSETIVKLSQNNALMVEQLRQKGLSDEQIVNDAIARTLPVDDSMFEFDYNELSNFVEQELSTLQSALRDGYQIKYNTIRGIRCWILIVFEQDPVLVFDAGKEAVYATLNKTQQQQLQQVLSHGWQLSVLNEETGEIVIKPIG</sequence>
<dbReference type="KEGG" id="plig:NAG76_03575"/>
<dbReference type="EMBL" id="CP097899">
    <property type="protein sequence ID" value="URN95352.1"/>
    <property type="molecule type" value="Genomic_DNA"/>
</dbReference>